<evidence type="ECO:0000313" key="2">
    <source>
        <dbReference type="EMBL" id="UPW41600.1"/>
    </source>
</evidence>
<feature type="domain" description="Replication-associated protein ORF2/G2P" evidence="1">
    <location>
        <begin position="69"/>
        <end position="188"/>
    </location>
</feature>
<dbReference type="InterPro" id="IPR056906">
    <property type="entry name" value="ORF2/G2P_dom"/>
</dbReference>
<accession>A0A976N2Q9</accession>
<sequence length="314" mass="37520">MSCEQPLKGYWSKKKHPSTGRRYVVFNPSEGFVDRPVYVPCGKCILCCLSKSFQWSVRCTCESYYHRENYFLTLTYDNEHLPDDRCLNRAHFQSFMKRLRKHFSGYTIKVFYCGEYGDHRGRPHYHAILFGLPLAEKQYRLYPVNLSKKGNVNYVNDVITDLWGKGLVTIGSFSSHSASYVAQYTLKKARYNSDCSKVVKPFIGMSLRKAIGMSFIEEFWRQIFCRVKCGLNFFLGNRNISIPPLRFFKKWFEKYHPFEYWKYVERPKRRRNTSRILFSAFYPRRFAAKLDKEIENRYLKSCRLHRQLEDRLDL</sequence>
<proteinExistence type="predicted"/>
<evidence type="ECO:0000259" key="1">
    <source>
        <dbReference type="Pfam" id="PF23343"/>
    </source>
</evidence>
<name>A0A976N2Q9_9VIRU</name>
<reference evidence="2" key="1">
    <citation type="submission" date="2022-02" db="EMBL/GenBank/DDBJ databases">
        <title>Towards deciphering the DNA virus diversity associated with rodent species in the families Cricetidae and Heteromyidae.</title>
        <authorList>
            <person name="Lund M."/>
            <person name="Larsen B.B."/>
            <person name="Gryseels S."/>
            <person name="Kraberger S."/>
            <person name="Rowsey D.M."/>
            <person name="Steger L."/>
            <person name="Yule K.M."/>
            <person name="Upham N.S."/>
            <person name="Worobey M."/>
            <person name="Van Doorslaer K."/>
            <person name="Varsani A."/>
        </authorList>
    </citation>
    <scope>NUCLEOTIDE SEQUENCE</scope>
    <source>
        <strain evidence="2">NeonRodF8_46</strain>
    </source>
</reference>
<dbReference type="Pfam" id="PF23343">
    <property type="entry name" value="REP_ORF2-G2P"/>
    <property type="match status" value="1"/>
</dbReference>
<organism evidence="2">
    <name type="scientific">Peromfec virus RodF8_46</name>
    <dbReference type="NCBI Taxonomy" id="2929377"/>
    <lineage>
        <taxon>Viruses</taxon>
        <taxon>Monodnaviria</taxon>
        <taxon>Sangervirae</taxon>
        <taxon>Phixviricota</taxon>
        <taxon>Malgrandaviricetes</taxon>
        <taxon>Petitvirales</taxon>
        <taxon>Microviridae</taxon>
    </lineage>
</organism>
<dbReference type="EMBL" id="OM869634">
    <property type="protein sequence ID" value="UPW41600.1"/>
    <property type="molecule type" value="Genomic_DNA"/>
</dbReference>
<protein>
    <submittedName>
        <fullName evidence="2">Replication initiator protein</fullName>
    </submittedName>
</protein>